<evidence type="ECO:0000313" key="1">
    <source>
        <dbReference type="EMBL" id="QOX64299.1"/>
    </source>
</evidence>
<dbReference type="Proteomes" id="UP000594014">
    <property type="component" value="Chromosome"/>
</dbReference>
<reference evidence="1" key="1">
    <citation type="submission" date="2019-08" db="EMBL/GenBank/DDBJ databases">
        <title>Genome sequence of Clostridiales bacterium MT110.</title>
        <authorList>
            <person name="Cao J."/>
        </authorList>
    </citation>
    <scope>NUCLEOTIDE SEQUENCE</scope>
    <source>
        <strain evidence="1">MT110</strain>
    </source>
</reference>
<accession>A0ACD1ADD9</accession>
<proteinExistence type="predicted"/>
<gene>
    <name evidence="1" type="ORF">FRZ06_13575</name>
</gene>
<dbReference type="EMBL" id="CP042469">
    <property type="protein sequence ID" value="QOX64299.1"/>
    <property type="molecule type" value="Genomic_DNA"/>
</dbReference>
<sequence length="170" mass="19545">MNGQNEIRSAEVFASKMFDAVLQYARVNDKAFRENISEDYHATLLASFYMIYGVDLINYFILNRDGQFNKDISSVLFDLMTERIESSFSPEEAEMIKNCVSVMEDEIIKALALPFDHSMNNPFHRLAKYIPTIIDIRGEYNKLYADQLLFNCLSETFAGLGRLVNKQGLN</sequence>
<protein>
    <submittedName>
        <fullName evidence="1">Uncharacterized protein</fullName>
    </submittedName>
</protein>
<evidence type="ECO:0000313" key="2">
    <source>
        <dbReference type="Proteomes" id="UP000594014"/>
    </source>
</evidence>
<organism evidence="1 2">
    <name type="scientific">Anoxybacterium hadale</name>
    <dbReference type="NCBI Taxonomy" id="3408580"/>
    <lineage>
        <taxon>Bacteria</taxon>
        <taxon>Bacillati</taxon>
        <taxon>Bacillota</taxon>
        <taxon>Clostridia</taxon>
        <taxon>Peptostreptococcales</taxon>
        <taxon>Anaerovoracaceae</taxon>
        <taxon>Anoxybacterium</taxon>
    </lineage>
</organism>
<keyword evidence="2" id="KW-1185">Reference proteome</keyword>
<name>A0ACD1ADD9_9FIRM</name>